<dbReference type="GO" id="GO:0045892">
    <property type="term" value="P:negative regulation of DNA-templated transcription"/>
    <property type="evidence" value="ECO:0007669"/>
    <property type="project" value="TreeGrafter"/>
</dbReference>
<accession>A0A158DT75</accession>
<keyword evidence="7" id="KW-1185">Reference proteome</keyword>
<evidence type="ECO:0000313" key="7">
    <source>
        <dbReference type="Proteomes" id="UP000054624"/>
    </source>
</evidence>
<dbReference type="RefSeq" id="WP_063936435.1">
    <property type="nucleotide sequence ID" value="NZ_FCOI02000052.1"/>
</dbReference>
<evidence type="ECO:0000313" key="6">
    <source>
        <dbReference type="EMBL" id="SAK97795.1"/>
    </source>
</evidence>
<dbReference type="STRING" id="1777137.AWB76_07457"/>
<dbReference type="InterPro" id="IPR029016">
    <property type="entry name" value="GAF-like_dom_sf"/>
</dbReference>
<dbReference type="InterPro" id="IPR014757">
    <property type="entry name" value="Tscrpt_reg_IclR_C"/>
</dbReference>
<sequence length="272" mass="28880">MSHIPAERCLDIIGLLAEGANTLPLGEIAERLSLPKSGAHRLLSTLVDLGWVAKEPDTSFYRLTMRLAVMGQRFYTATGIPNICQPILDRLAQETREFVRLAVADGDTLVWLAQAQGATAGLIYQPPSSATGRVTVYSTATGKAWLSTMPRERAIQIVTDMGFGDADRQGPNVVRSIDDLLKELTLTEQRGYAIAVSEAEPGVSALAVPVRVNGVGPALGTVSVAGPSVRMTAAQIEAIAPRLQSTAAELAGLWPLRSGGTTLPDRRAARVA</sequence>
<dbReference type="InterPro" id="IPR036388">
    <property type="entry name" value="WH-like_DNA-bd_sf"/>
</dbReference>
<dbReference type="FunFam" id="1.10.10.10:FF:000056">
    <property type="entry name" value="IclR family transcriptional regulator"/>
    <property type="match status" value="1"/>
</dbReference>
<dbReference type="Pfam" id="PF01614">
    <property type="entry name" value="IclR_C"/>
    <property type="match status" value="1"/>
</dbReference>
<gene>
    <name evidence="6" type="ORF">AWB76_07457</name>
</gene>
<evidence type="ECO:0000256" key="3">
    <source>
        <dbReference type="ARBA" id="ARBA00023163"/>
    </source>
</evidence>
<dbReference type="GO" id="GO:0003677">
    <property type="term" value="F:DNA binding"/>
    <property type="evidence" value="ECO:0007669"/>
    <property type="project" value="UniProtKB-KW"/>
</dbReference>
<dbReference type="SMART" id="SM00346">
    <property type="entry name" value="HTH_ICLR"/>
    <property type="match status" value="1"/>
</dbReference>
<dbReference type="Gene3D" id="1.10.10.10">
    <property type="entry name" value="Winged helix-like DNA-binding domain superfamily/Winged helix DNA-binding domain"/>
    <property type="match status" value="1"/>
</dbReference>
<dbReference type="Proteomes" id="UP000054624">
    <property type="component" value="Unassembled WGS sequence"/>
</dbReference>
<dbReference type="GO" id="GO:0003700">
    <property type="term" value="F:DNA-binding transcription factor activity"/>
    <property type="evidence" value="ECO:0007669"/>
    <property type="project" value="TreeGrafter"/>
</dbReference>
<dbReference type="EMBL" id="FCOI02000052">
    <property type="protein sequence ID" value="SAK97795.1"/>
    <property type="molecule type" value="Genomic_DNA"/>
</dbReference>
<dbReference type="PANTHER" id="PTHR30136">
    <property type="entry name" value="HELIX-TURN-HELIX TRANSCRIPTIONAL REGULATOR, ICLR FAMILY"/>
    <property type="match status" value="1"/>
</dbReference>
<dbReference type="Pfam" id="PF09339">
    <property type="entry name" value="HTH_IclR"/>
    <property type="match status" value="1"/>
</dbReference>
<feature type="domain" description="HTH iclR-type" evidence="4">
    <location>
        <begin position="3"/>
        <end position="65"/>
    </location>
</feature>
<feature type="domain" description="IclR-ED" evidence="5">
    <location>
        <begin position="66"/>
        <end position="256"/>
    </location>
</feature>
<dbReference type="SUPFAM" id="SSF55781">
    <property type="entry name" value="GAF domain-like"/>
    <property type="match status" value="1"/>
</dbReference>
<dbReference type="PROSITE" id="PS51078">
    <property type="entry name" value="ICLR_ED"/>
    <property type="match status" value="1"/>
</dbReference>
<dbReference type="Gene3D" id="3.30.450.40">
    <property type="match status" value="1"/>
</dbReference>
<keyword evidence="2" id="KW-0238">DNA-binding</keyword>
<dbReference type="InterPro" id="IPR011991">
    <property type="entry name" value="ArsR-like_HTH"/>
</dbReference>
<dbReference type="AlphaFoldDB" id="A0A158DT75"/>
<evidence type="ECO:0000256" key="1">
    <source>
        <dbReference type="ARBA" id="ARBA00023015"/>
    </source>
</evidence>
<dbReference type="PANTHER" id="PTHR30136:SF35">
    <property type="entry name" value="HTH-TYPE TRANSCRIPTIONAL REGULATOR RV1719"/>
    <property type="match status" value="1"/>
</dbReference>
<evidence type="ECO:0000259" key="5">
    <source>
        <dbReference type="PROSITE" id="PS51078"/>
    </source>
</evidence>
<dbReference type="InterPro" id="IPR036390">
    <property type="entry name" value="WH_DNA-bd_sf"/>
</dbReference>
<name>A0A158DT75_9BURK</name>
<evidence type="ECO:0000256" key="2">
    <source>
        <dbReference type="ARBA" id="ARBA00023125"/>
    </source>
</evidence>
<keyword evidence="3" id="KW-0804">Transcription</keyword>
<protein>
    <submittedName>
        <fullName evidence="6">IclR family transcriptional regulator</fullName>
    </submittedName>
</protein>
<dbReference type="PROSITE" id="PS51077">
    <property type="entry name" value="HTH_ICLR"/>
    <property type="match status" value="1"/>
</dbReference>
<reference evidence="7" key="1">
    <citation type="submission" date="2016-01" db="EMBL/GenBank/DDBJ databases">
        <authorList>
            <person name="Peeters Charlotte."/>
        </authorList>
    </citation>
    <scope>NUCLEOTIDE SEQUENCE [LARGE SCALE GENOMIC DNA]</scope>
</reference>
<dbReference type="SUPFAM" id="SSF46785">
    <property type="entry name" value="Winged helix' DNA-binding domain"/>
    <property type="match status" value="1"/>
</dbReference>
<dbReference type="InterPro" id="IPR050707">
    <property type="entry name" value="HTH_MetabolicPath_Reg"/>
</dbReference>
<dbReference type="InterPro" id="IPR005471">
    <property type="entry name" value="Tscrpt_reg_IclR_N"/>
</dbReference>
<evidence type="ECO:0000259" key="4">
    <source>
        <dbReference type="PROSITE" id="PS51077"/>
    </source>
</evidence>
<organism evidence="6 7">
    <name type="scientific">Caballeronia temeraria</name>
    <dbReference type="NCBI Taxonomy" id="1777137"/>
    <lineage>
        <taxon>Bacteria</taxon>
        <taxon>Pseudomonadati</taxon>
        <taxon>Pseudomonadota</taxon>
        <taxon>Betaproteobacteria</taxon>
        <taxon>Burkholderiales</taxon>
        <taxon>Burkholderiaceae</taxon>
        <taxon>Caballeronia</taxon>
    </lineage>
</organism>
<keyword evidence="1" id="KW-0805">Transcription regulation</keyword>
<proteinExistence type="predicted"/>
<dbReference type="CDD" id="cd00090">
    <property type="entry name" value="HTH_ARSR"/>
    <property type="match status" value="1"/>
</dbReference>